<sequence length="201" mass="21556">MSYAKAPASSSPTGAPQKLPKSAELEVTTESLGSIQFVDADTFEQVDKVEKKAQQNIKEKVHSASKKGKKAAREINNEAKELNGELGNNPLVTRFLNCVRSSVACATSKAACLQSRVVETVNKTFSTETVSAAYTELQNPVVVGQLAVLGAGATAGWFVYAESDRIRSDNKYVVALHAGVVTALVLADVYVFLNLYAKNKK</sequence>
<evidence type="ECO:0000313" key="4">
    <source>
        <dbReference type="EMBL" id="RKP32127.1"/>
    </source>
</evidence>
<keyword evidence="2" id="KW-1133">Transmembrane helix</keyword>
<dbReference type="PANTHER" id="PTHR38402">
    <property type="entry name" value="MITOCHONDRIAL OUTER MEMBRANE PROTEIN OM14"/>
    <property type="match status" value="1"/>
</dbReference>
<feature type="transmembrane region" description="Helical" evidence="2">
    <location>
        <begin position="172"/>
        <end position="197"/>
    </location>
</feature>
<keyword evidence="2" id="KW-0812">Transmembrane</keyword>
<evidence type="ECO:0000259" key="3">
    <source>
        <dbReference type="Pfam" id="PF17304"/>
    </source>
</evidence>
<evidence type="ECO:0000313" key="5">
    <source>
        <dbReference type="Proteomes" id="UP000268321"/>
    </source>
</evidence>
<dbReference type="Proteomes" id="UP000268321">
    <property type="component" value="Unassembled WGS sequence"/>
</dbReference>
<dbReference type="InterPro" id="IPR039454">
    <property type="entry name" value="OM14"/>
</dbReference>
<reference evidence="5" key="1">
    <citation type="journal article" date="2018" name="Nat. Microbiol.">
        <title>Leveraging single-cell genomics to expand the fungal tree of life.</title>
        <authorList>
            <person name="Ahrendt S.R."/>
            <person name="Quandt C.A."/>
            <person name="Ciobanu D."/>
            <person name="Clum A."/>
            <person name="Salamov A."/>
            <person name="Andreopoulos B."/>
            <person name="Cheng J.F."/>
            <person name="Woyke T."/>
            <person name="Pelin A."/>
            <person name="Henrissat B."/>
            <person name="Reynolds N.K."/>
            <person name="Benny G.L."/>
            <person name="Smith M.E."/>
            <person name="James T.Y."/>
            <person name="Grigoriev I.V."/>
        </authorList>
    </citation>
    <scope>NUCLEOTIDE SEQUENCE [LARGE SCALE GENOMIC DNA]</scope>
    <source>
        <strain evidence="5">Baker2002</strain>
    </source>
</reference>
<keyword evidence="2" id="KW-0472">Membrane</keyword>
<dbReference type="GO" id="GO:0006626">
    <property type="term" value="P:protein targeting to mitochondrion"/>
    <property type="evidence" value="ECO:0007669"/>
    <property type="project" value="TreeGrafter"/>
</dbReference>
<name>A0A4P9ZGB1_9ASCO</name>
<feature type="region of interest" description="Disordered" evidence="1">
    <location>
        <begin position="1"/>
        <end position="25"/>
    </location>
</feature>
<dbReference type="EMBL" id="ML004434">
    <property type="protein sequence ID" value="RKP32127.1"/>
    <property type="molecule type" value="Genomic_DNA"/>
</dbReference>
<feature type="domain" description="Mitochondrial outer membrane protein OM14 C-terminal" evidence="3">
    <location>
        <begin position="135"/>
        <end position="198"/>
    </location>
</feature>
<dbReference type="GO" id="GO:0005741">
    <property type="term" value="C:mitochondrial outer membrane"/>
    <property type="evidence" value="ECO:0007669"/>
    <property type="project" value="InterPro"/>
</dbReference>
<dbReference type="PANTHER" id="PTHR38402:SF1">
    <property type="entry name" value="MITOCHONDRIAL OUTER MEMBRANE PROTEIN OM14"/>
    <property type="match status" value="1"/>
</dbReference>
<protein>
    <recommendedName>
        <fullName evidence="3">Mitochondrial outer membrane protein OM14 C-terminal domain-containing protein</fullName>
    </recommendedName>
</protein>
<proteinExistence type="predicted"/>
<gene>
    <name evidence="4" type="ORF">METBISCDRAFT_26076</name>
</gene>
<keyword evidence="5" id="KW-1185">Reference proteome</keyword>
<evidence type="ECO:0000256" key="2">
    <source>
        <dbReference type="SAM" id="Phobius"/>
    </source>
</evidence>
<dbReference type="GO" id="GO:1990593">
    <property type="term" value="F:nascent polypeptide-associated complex binding"/>
    <property type="evidence" value="ECO:0007669"/>
    <property type="project" value="InterPro"/>
</dbReference>
<dbReference type="AlphaFoldDB" id="A0A4P9ZGB1"/>
<dbReference type="InterPro" id="IPR039453">
    <property type="entry name" value="OM14_C"/>
</dbReference>
<accession>A0A4P9ZGB1</accession>
<dbReference type="Pfam" id="PF17304">
    <property type="entry name" value="OM14_C"/>
    <property type="match status" value="1"/>
</dbReference>
<evidence type="ECO:0000256" key="1">
    <source>
        <dbReference type="SAM" id="MobiDB-lite"/>
    </source>
</evidence>
<dbReference type="OrthoDB" id="3980970at2759"/>
<organism evidence="4 5">
    <name type="scientific">Metschnikowia bicuspidata</name>
    <dbReference type="NCBI Taxonomy" id="27322"/>
    <lineage>
        <taxon>Eukaryota</taxon>
        <taxon>Fungi</taxon>
        <taxon>Dikarya</taxon>
        <taxon>Ascomycota</taxon>
        <taxon>Saccharomycotina</taxon>
        <taxon>Pichiomycetes</taxon>
        <taxon>Metschnikowiaceae</taxon>
        <taxon>Metschnikowia</taxon>
    </lineage>
</organism>
<feature type="transmembrane region" description="Helical" evidence="2">
    <location>
        <begin position="141"/>
        <end position="160"/>
    </location>
</feature>